<dbReference type="InterPro" id="IPR014284">
    <property type="entry name" value="RNA_pol_sigma-70_dom"/>
</dbReference>
<keyword evidence="5" id="KW-0804">Transcription</keyword>
<sequence length="124" mass="14439">MVARRGDRRQQLRLRSRSRGADHITTSRRRAHLTALLPRATRDSPTTESPHDLQVERLHLQELLQQLPPRQRQAVVLRYLEDLPVERVAELMSIRPGTVKSNAHDGRRALHLLIEAQQQREILQ</sequence>
<evidence type="ECO:0000313" key="8">
    <source>
        <dbReference type="EMBL" id="NEN77358.1"/>
    </source>
</evidence>
<dbReference type="GO" id="GO:0003677">
    <property type="term" value="F:DNA binding"/>
    <property type="evidence" value="ECO:0007669"/>
    <property type="project" value="UniProtKB-KW"/>
</dbReference>
<dbReference type="SUPFAM" id="SSF88659">
    <property type="entry name" value="Sigma3 and sigma4 domains of RNA polymerase sigma factors"/>
    <property type="match status" value="1"/>
</dbReference>
<dbReference type="NCBIfam" id="TIGR02937">
    <property type="entry name" value="sigma70-ECF"/>
    <property type="match status" value="1"/>
</dbReference>
<evidence type="ECO:0000256" key="1">
    <source>
        <dbReference type="ARBA" id="ARBA00010641"/>
    </source>
</evidence>
<dbReference type="Pfam" id="PF08281">
    <property type="entry name" value="Sigma70_r4_2"/>
    <property type="match status" value="1"/>
</dbReference>
<keyword evidence="9" id="KW-1185">Reference proteome</keyword>
<dbReference type="InterPro" id="IPR013324">
    <property type="entry name" value="RNA_pol_sigma_r3/r4-like"/>
</dbReference>
<evidence type="ECO:0000313" key="9">
    <source>
        <dbReference type="Proteomes" id="UP000468687"/>
    </source>
</evidence>
<evidence type="ECO:0000256" key="4">
    <source>
        <dbReference type="ARBA" id="ARBA00023125"/>
    </source>
</evidence>
<dbReference type="PANTHER" id="PTHR43133">
    <property type="entry name" value="RNA POLYMERASE ECF-TYPE SIGMA FACTO"/>
    <property type="match status" value="1"/>
</dbReference>
<feature type="compositionally biased region" description="Basic and acidic residues" evidence="6">
    <location>
        <begin position="1"/>
        <end position="10"/>
    </location>
</feature>
<feature type="region of interest" description="Disordered" evidence="6">
    <location>
        <begin position="1"/>
        <end position="50"/>
    </location>
</feature>
<dbReference type="InterPro" id="IPR013249">
    <property type="entry name" value="RNA_pol_sigma70_r4_t2"/>
</dbReference>
<comment type="similarity">
    <text evidence="1">Belongs to the sigma-70 factor family. ECF subfamily.</text>
</comment>
<dbReference type="Proteomes" id="UP000468687">
    <property type="component" value="Unassembled WGS sequence"/>
</dbReference>
<keyword evidence="2" id="KW-0805">Transcription regulation</keyword>
<evidence type="ECO:0000256" key="5">
    <source>
        <dbReference type="ARBA" id="ARBA00023163"/>
    </source>
</evidence>
<feature type="domain" description="RNA polymerase sigma factor 70 region 4 type 2" evidence="7">
    <location>
        <begin position="60"/>
        <end position="110"/>
    </location>
</feature>
<reference evidence="8 9" key="1">
    <citation type="journal article" date="2014" name="Int. J. Syst. Evol. Microbiol.">
        <title>Nocardioides zeae sp. nov., isolated from the stem of Zea mays.</title>
        <authorList>
            <person name="Glaeser S.P."/>
            <person name="McInroy J.A."/>
            <person name="Busse H.J."/>
            <person name="Kampfer P."/>
        </authorList>
    </citation>
    <scope>NUCLEOTIDE SEQUENCE [LARGE SCALE GENOMIC DNA]</scope>
    <source>
        <strain evidence="8 9">JCM 30728</strain>
    </source>
</reference>
<protein>
    <submittedName>
        <fullName evidence="8">Sigma-70 family RNA polymerase sigma factor</fullName>
    </submittedName>
</protein>
<dbReference type="InterPro" id="IPR039425">
    <property type="entry name" value="RNA_pol_sigma-70-like"/>
</dbReference>
<dbReference type="EMBL" id="JAAGXA010000002">
    <property type="protein sequence ID" value="NEN77358.1"/>
    <property type="molecule type" value="Genomic_DNA"/>
</dbReference>
<keyword evidence="4" id="KW-0238">DNA-binding</keyword>
<dbReference type="AlphaFoldDB" id="A0A6P0HF85"/>
<evidence type="ECO:0000256" key="3">
    <source>
        <dbReference type="ARBA" id="ARBA00023082"/>
    </source>
</evidence>
<comment type="caution">
    <text evidence="8">The sequence shown here is derived from an EMBL/GenBank/DDBJ whole genome shotgun (WGS) entry which is preliminary data.</text>
</comment>
<keyword evidence="3" id="KW-0731">Sigma factor</keyword>
<organism evidence="8 9">
    <name type="scientific">Nocardioides zeae</name>
    <dbReference type="NCBI Taxonomy" id="1457234"/>
    <lineage>
        <taxon>Bacteria</taxon>
        <taxon>Bacillati</taxon>
        <taxon>Actinomycetota</taxon>
        <taxon>Actinomycetes</taxon>
        <taxon>Propionibacteriales</taxon>
        <taxon>Nocardioidaceae</taxon>
        <taxon>Nocardioides</taxon>
    </lineage>
</organism>
<dbReference type="PANTHER" id="PTHR43133:SF52">
    <property type="entry name" value="ECF RNA POLYMERASE SIGMA FACTOR SIGL"/>
    <property type="match status" value="1"/>
</dbReference>
<dbReference type="InterPro" id="IPR036388">
    <property type="entry name" value="WH-like_DNA-bd_sf"/>
</dbReference>
<dbReference type="GO" id="GO:0016987">
    <property type="term" value="F:sigma factor activity"/>
    <property type="evidence" value="ECO:0007669"/>
    <property type="project" value="UniProtKB-KW"/>
</dbReference>
<proteinExistence type="inferred from homology"/>
<name>A0A6P0HF85_9ACTN</name>
<accession>A0A6P0HF85</accession>
<evidence type="ECO:0000256" key="6">
    <source>
        <dbReference type="SAM" id="MobiDB-lite"/>
    </source>
</evidence>
<dbReference type="Gene3D" id="1.10.10.10">
    <property type="entry name" value="Winged helix-like DNA-binding domain superfamily/Winged helix DNA-binding domain"/>
    <property type="match status" value="1"/>
</dbReference>
<evidence type="ECO:0000259" key="7">
    <source>
        <dbReference type="Pfam" id="PF08281"/>
    </source>
</evidence>
<dbReference type="GO" id="GO:0006352">
    <property type="term" value="P:DNA-templated transcription initiation"/>
    <property type="evidence" value="ECO:0007669"/>
    <property type="project" value="InterPro"/>
</dbReference>
<gene>
    <name evidence="8" type="ORF">G3T38_03610</name>
</gene>
<evidence type="ECO:0000256" key="2">
    <source>
        <dbReference type="ARBA" id="ARBA00023015"/>
    </source>
</evidence>